<dbReference type="Gene3D" id="1.20.58.200">
    <property type="entry name" value="Translin, domain 2"/>
    <property type="match status" value="1"/>
</dbReference>
<keyword evidence="4" id="KW-0963">Cytoplasm</keyword>
<dbReference type="InterPro" id="IPR016069">
    <property type="entry name" value="Translin_C"/>
</dbReference>
<dbReference type="PANTHER" id="PTHR10741">
    <property type="entry name" value="TRANSLIN AND TRANSLIN ASSOCIATED PROTEIN X"/>
    <property type="match status" value="1"/>
</dbReference>
<dbReference type="Gene3D" id="1.20.58.190">
    <property type="entry name" value="Translin, domain 1"/>
    <property type="match status" value="1"/>
</dbReference>
<comment type="similarity">
    <text evidence="3">Belongs to the translin family.</text>
</comment>
<evidence type="ECO:0008006" key="9">
    <source>
        <dbReference type="Google" id="ProtNLM"/>
    </source>
</evidence>
<dbReference type="OrthoDB" id="31005at2759"/>
<organism evidence="7 8">
    <name type="scientific">Exophiala sideris</name>
    <dbReference type="NCBI Taxonomy" id="1016849"/>
    <lineage>
        <taxon>Eukaryota</taxon>
        <taxon>Fungi</taxon>
        <taxon>Dikarya</taxon>
        <taxon>Ascomycota</taxon>
        <taxon>Pezizomycotina</taxon>
        <taxon>Eurotiomycetes</taxon>
        <taxon>Chaetothyriomycetidae</taxon>
        <taxon>Chaetothyriales</taxon>
        <taxon>Herpotrichiellaceae</taxon>
        <taxon>Exophiala</taxon>
    </lineage>
</organism>
<dbReference type="GO" id="GO:0005737">
    <property type="term" value="C:cytoplasm"/>
    <property type="evidence" value="ECO:0007669"/>
    <property type="project" value="UniProtKB-SubCell"/>
</dbReference>
<dbReference type="InterPro" id="IPR036081">
    <property type="entry name" value="Translin_sf"/>
</dbReference>
<feature type="region of interest" description="Disordered" evidence="6">
    <location>
        <begin position="1"/>
        <end position="23"/>
    </location>
</feature>
<feature type="region of interest" description="Disordered" evidence="6">
    <location>
        <begin position="243"/>
        <end position="266"/>
    </location>
</feature>
<protein>
    <recommendedName>
        <fullName evidence="9">Translin-associated protein X</fullName>
    </recommendedName>
</protein>
<feature type="compositionally biased region" description="Basic and acidic residues" evidence="6">
    <location>
        <begin position="255"/>
        <end position="266"/>
    </location>
</feature>
<dbReference type="SUPFAM" id="SSF74784">
    <property type="entry name" value="Translin"/>
    <property type="match status" value="1"/>
</dbReference>
<name>A0A0D1YAY2_9EURO</name>
<dbReference type="GO" id="GO:0043565">
    <property type="term" value="F:sequence-specific DNA binding"/>
    <property type="evidence" value="ECO:0007669"/>
    <property type="project" value="InterPro"/>
</dbReference>
<accession>A0A0D1YAY2</accession>
<dbReference type="EMBL" id="KN846954">
    <property type="protein sequence ID" value="KIV77959.1"/>
    <property type="molecule type" value="Genomic_DNA"/>
</dbReference>
<keyword evidence="5" id="KW-0539">Nucleus</keyword>
<evidence type="ECO:0000256" key="1">
    <source>
        <dbReference type="ARBA" id="ARBA00004123"/>
    </source>
</evidence>
<evidence type="ECO:0000256" key="3">
    <source>
        <dbReference type="ARBA" id="ARBA00005902"/>
    </source>
</evidence>
<proteinExistence type="inferred from homology"/>
<dbReference type="InterPro" id="IPR016068">
    <property type="entry name" value="Translin_N"/>
</dbReference>
<evidence type="ECO:0000256" key="6">
    <source>
        <dbReference type="SAM" id="MobiDB-lite"/>
    </source>
</evidence>
<dbReference type="Pfam" id="PF01997">
    <property type="entry name" value="Translin"/>
    <property type="match status" value="1"/>
</dbReference>
<dbReference type="AlphaFoldDB" id="A0A0D1YAY2"/>
<evidence type="ECO:0000256" key="4">
    <source>
        <dbReference type="ARBA" id="ARBA00022490"/>
    </source>
</evidence>
<dbReference type="Proteomes" id="UP000053599">
    <property type="component" value="Unassembled WGS sequence"/>
</dbReference>
<dbReference type="CDD" id="cd14820">
    <property type="entry name" value="TRAX"/>
    <property type="match status" value="1"/>
</dbReference>
<reference evidence="7 8" key="1">
    <citation type="submission" date="2015-01" db="EMBL/GenBank/DDBJ databases">
        <title>The Genome Sequence of Exophiala sideris CBS121828.</title>
        <authorList>
            <consortium name="The Broad Institute Genomics Platform"/>
            <person name="Cuomo C."/>
            <person name="de Hoog S."/>
            <person name="Gorbushina A."/>
            <person name="Stielow B."/>
            <person name="Teixiera M."/>
            <person name="Abouelleil A."/>
            <person name="Chapman S.B."/>
            <person name="Priest M."/>
            <person name="Young S.K."/>
            <person name="Wortman J."/>
            <person name="Nusbaum C."/>
            <person name="Birren B."/>
        </authorList>
    </citation>
    <scope>NUCLEOTIDE SEQUENCE [LARGE SCALE GENOMIC DNA]</scope>
    <source>
        <strain evidence="7 8">CBS 121828</strain>
    </source>
</reference>
<dbReference type="InterPro" id="IPR002848">
    <property type="entry name" value="Translin_fam"/>
</dbReference>
<comment type="subcellular location">
    <subcellularLocation>
        <location evidence="2">Cytoplasm</location>
    </subcellularLocation>
    <subcellularLocation>
        <location evidence="1">Nucleus</location>
    </subcellularLocation>
</comment>
<dbReference type="GO" id="GO:0005634">
    <property type="term" value="C:nucleus"/>
    <property type="evidence" value="ECO:0007669"/>
    <property type="project" value="UniProtKB-SubCell"/>
</dbReference>
<dbReference type="STRING" id="1016849.A0A0D1YAY2"/>
<evidence type="ECO:0000256" key="5">
    <source>
        <dbReference type="ARBA" id="ARBA00023242"/>
    </source>
</evidence>
<evidence type="ECO:0000313" key="8">
    <source>
        <dbReference type="Proteomes" id="UP000053599"/>
    </source>
</evidence>
<gene>
    <name evidence="7" type="ORF">PV11_09732</name>
</gene>
<evidence type="ECO:0000256" key="2">
    <source>
        <dbReference type="ARBA" id="ARBA00004496"/>
    </source>
</evidence>
<evidence type="ECO:0000313" key="7">
    <source>
        <dbReference type="EMBL" id="KIV77959.1"/>
    </source>
</evidence>
<dbReference type="HOGENOM" id="CLU_067225_2_1_1"/>
<sequence length="266" mass="30218">MPGKKRSHDGMEIEPSSSAATENTSPYISVFETFRSELDEHHDRRERIIKASRDVTAQSKKIIFALQRVRELEGPIHASIAKQITPMYNTIRGLLEGIVPDLQSINAYRYQGNISGGIQEYMEAVLFQHYLETRRLMTYEDATRQVPKGIMLTYEDYALGLFDMTGELMRFAITYMATNGQMPGGEKSVLADLQMLRGELEALDASGSYSLNRDFAQKLKTTRSSVEKVENGVYSMIVRGKERPKGWRPDTSLADAREEREPVESY</sequence>